<dbReference type="AlphaFoldDB" id="A0A5B6TH13"/>
<keyword evidence="6 7" id="KW-0472">Membrane</keyword>
<dbReference type="PANTHER" id="PTHR33452">
    <property type="entry name" value="OXIDOREDUCTASE CATD-RELATED"/>
    <property type="match status" value="1"/>
</dbReference>
<evidence type="ECO:0000256" key="6">
    <source>
        <dbReference type="ARBA" id="ARBA00023136"/>
    </source>
</evidence>
<comment type="caution">
    <text evidence="8">The sequence shown here is derived from an EMBL/GenBank/DDBJ whole genome shotgun (WGS) entry which is preliminary data.</text>
</comment>
<sequence length="158" mass="18254">METLNNSGKIVEFTKNVEKWHHKHHVVLYDYGRIALGCFLVFKGISFLFNMTALEQILLDSKLYEMATFLAYTVVIIHIVGGAMITVGWQTRLALLLQFPIVLSALLFFTPKHDFFSLYSPFAVTIYTLLFLVFYLVGGAGYYSFDHSRAYRYRKSSR</sequence>
<gene>
    <name evidence="8" type="ORF">FOA19_15395</name>
</gene>
<feature type="transmembrane region" description="Helical" evidence="7">
    <location>
        <begin position="93"/>
        <end position="110"/>
    </location>
</feature>
<feature type="transmembrane region" description="Helical" evidence="7">
    <location>
        <begin position="69"/>
        <end position="86"/>
    </location>
</feature>
<evidence type="ECO:0000256" key="7">
    <source>
        <dbReference type="SAM" id="Phobius"/>
    </source>
</evidence>
<keyword evidence="3" id="KW-1003">Cell membrane</keyword>
<dbReference type="OrthoDB" id="680764at2"/>
<name>A0A5B6TH13_9BACT</name>
<organism evidence="8 9">
    <name type="scientific">Rufibacter hautae</name>
    <dbReference type="NCBI Taxonomy" id="2595005"/>
    <lineage>
        <taxon>Bacteria</taxon>
        <taxon>Pseudomonadati</taxon>
        <taxon>Bacteroidota</taxon>
        <taxon>Cytophagia</taxon>
        <taxon>Cytophagales</taxon>
        <taxon>Hymenobacteraceae</taxon>
        <taxon>Rufibacter</taxon>
    </lineage>
</organism>
<comment type="subcellular location">
    <subcellularLocation>
        <location evidence="1">Cell membrane</location>
        <topology evidence="1">Multi-pass membrane protein</topology>
    </subcellularLocation>
</comment>
<evidence type="ECO:0000313" key="9">
    <source>
        <dbReference type="Proteomes" id="UP000324133"/>
    </source>
</evidence>
<protein>
    <submittedName>
        <fullName evidence="8">DoxX family protein</fullName>
    </submittedName>
</protein>
<evidence type="ECO:0000256" key="4">
    <source>
        <dbReference type="ARBA" id="ARBA00022692"/>
    </source>
</evidence>
<dbReference type="EMBL" id="VKKY01000002">
    <property type="protein sequence ID" value="KAA3438605.1"/>
    <property type="molecule type" value="Genomic_DNA"/>
</dbReference>
<feature type="transmembrane region" description="Helical" evidence="7">
    <location>
        <begin position="122"/>
        <end position="145"/>
    </location>
</feature>
<evidence type="ECO:0000256" key="3">
    <source>
        <dbReference type="ARBA" id="ARBA00022475"/>
    </source>
</evidence>
<accession>A0A5B6TH13</accession>
<keyword evidence="9" id="KW-1185">Reference proteome</keyword>
<dbReference type="InterPro" id="IPR051907">
    <property type="entry name" value="DoxX-like_oxidoreductase"/>
</dbReference>
<evidence type="ECO:0000256" key="2">
    <source>
        <dbReference type="ARBA" id="ARBA00006679"/>
    </source>
</evidence>
<proteinExistence type="inferred from homology"/>
<evidence type="ECO:0000256" key="1">
    <source>
        <dbReference type="ARBA" id="ARBA00004651"/>
    </source>
</evidence>
<evidence type="ECO:0000313" key="8">
    <source>
        <dbReference type="EMBL" id="KAA3438605.1"/>
    </source>
</evidence>
<evidence type="ECO:0000256" key="5">
    <source>
        <dbReference type="ARBA" id="ARBA00022989"/>
    </source>
</evidence>
<dbReference type="InterPro" id="IPR032808">
    <property type="entry name" value="DoxX"/>
</dbReference>
<dbReference type="GO" id="GO:0005886">
    <property type="term" value="C:plasma membrane"/>
    <property type="evidence" value="ECO:0007669"/>
    <property type="project" value="UniProtKB-SubCell"/>
</dbReference>
<dbReference type="Proteomes" id="UP000324133">
    <property type="component" value="Unassembled WGS sequence"/>
</dbReference>
<keyword evidence="4 7" id="KW-0812">Transmembrane</keyword>
<dbReference type="Pfam" id="PF07681">
    <property type="entry name" value="DoxX"/>
    <property type="match status" value="1"/>
</dbReference>
<reference evidence="8 9" key="1">
    <citation type="submission" date="2019-07" db="EMBL/GenBank/DDBJ databases">
        <title>Rufibacter sp. nov., isolated from lake sediment.</title>
        <authorList>
            <person name="Qu J.-H."/>
        </authorList>
    </citation>
    <scope>NUCLEOTIDE SEQUENCE [LARGE SCALE GENOMIC DNA]</scope>
    <source>
        <strain evidence="8 9">NBS58-1</strain>
    </source>
</reference>
<feature type="transmembrane region" description="Helical" evidence="7">
    <location>
        <begin position="31"/>
        <end position="49"/>
    </location>
</feature>
<dbReference type="PANTHER" id="PTHR33452:SF1">
    <property type="entry name" value="INNER MEMBRANE PROTEIN YPHA-RELATED"/>
    <property type="match status" value="1"/>
</dbReference>
<comment type="similarity">
    <text evidence="2">Belongs to the DoxX family.</text>
</comment>
<keyword evidence="5 7" id="KW-1133">Transmembrane helix</keyword>